<gene>
    <name evidence="1" type="ORF">V6N11_032969</name>
</gene>
<accession>A0ABR1Z748</accession>
<name>A0ABR1Z748_9ROSI</name>
<reference evidence="1 2" key="1">
    <citation type="journal article" date="2024" name="G3 (Bethesda)">
        <title>Genome assembly of Hibiscus sabdariffa L. provides insights into metabolisms of medicinal natural products.</title>
        <authorList>
            <person name="Kim T."/>
        </authorList>
    </citation>
    <scope>NUCLEOTIDE SEQUENCE [LARGE SCALE GENOMIC DNA]</scope>
    <source>
        <strain evidence="1">TK-2024</strain>
        <tissue evidence="1">Old leaves</tissue>
    </source>
</reference>
<organism evidence="1 2">
    <name type="scientific">Hibiscus sabdariffa</name>
    <name type="common">roselle</name>
    <dbReference type="NCBI Taxonomy" id="183260"/>
    <lineage>
        <taxon>Eukaryota</taxon>
        <taxon>Viridiplantae</taxon>
        <taxon>Streptophyta</taxon>
        <taxon>Embryophyta</taxon>
        <taxon>Tracheophyta</taxon>
        <taxon>Spermatophyta</taxon>
        <taxon>Magnoliopsida</taxon>
        <taxon>eudicotyledons</taxon>
        <taxon>Gunneridae</taxon>
        <taxon>Pentapetalae</taxon>
        <taxon>rosids</taxon>
        <taxon>malvids</taxon>
        <taxon>Malvales</taxon>
        <taxon>Malvaceae</taxon>
        <taxon>Malvoideae</taxon>
        <taxon>Hibiscus</taxon>
    </lineage>
</organism>
<protein>
    <submittedName>
        <fullName evidence="1">Uncharacterized protein</fullName>
    </submittedName>
</protein>
<proteinExistence type="predicted"/>
<keyword evidence="2" id="KW-1185">Reference proteome</keyword>
<dbReference type="PANTHER" id="PTHR33648:SF15">
    <property type="entry name" value="OS04G0572800 PROTEIN"/>
    <property type="match status" value="1"/>
</dbReference>
<dbReference type="InterPro" id="IPR018392">
    <property type="entry name" value="LysM"/>
</dbReference>
<dbReference type="Proteomes" id="UP001396334">
    <property type="component" value="Unassembled WGS sequence"/>
</dbReference>
<dbReference type="Pfam" id="PF01476">
    <property type="entry name" value="LysM"/>
    <property type="match status" value="1"/>
</dbReference>
<evidence type="ECO:0000313" key="1">
    <source>
        <dbReference type="EMBL" id="KAK8474766.1"/>
    </source>
</evidence>
<dbReference type="Gene3D" id="3.10.350.10">
    <property type="entry name" value="LysM domain"/>
    <property type="match status" value="1"/>
</dbReference>
<comment type="caution">
    <text evidence="1">The sequence shown here is derived from an EMBL/GenBank/DDBJ whole genome shotgun (WGS) entry which is preliminary data.</text>
</comment>
<dbReference type="CDD" id="cd00118">
    <property type="entry name" value="LysM"/>
    <property type="match status" value="1"/>
</dbReference>
<evidence type="ECO:0000313" key="2">
    <source>
        <dbReference type="Proteomes" id="UP001396334"/>
    </source>
</evidence>
<dbReference type="InterPro" id="IPR036779">
    <property type="entry name" value="LysM_dom_sf"/>
</dbReference>
<dbReference type="EMBL" id="JBBPBN010002607">
    <property type="protein sequence ID" value="KAK8474766.1"/>
    <property type="molecule type" value="Genomic_DNA"/>
</dbReference>
<sequence>MKFIRSTELVDMASWYCSVAVLALILIGSIRASSVSDEEAVSGSRLLNRPCDEIYVVTEGETLHSIGDKCGDPFIVERNPHIHDPDDVFPGLVIKIITCAAEKP</sequence>
<dbReference type="PANTHER" id="PTHR33648">
    <property type="entry name" value="EMBRYO SAC 1"/>
    <property type="match status" value="1"/>
</dbReference>